<feature type="signal peptide" evidence="2">
    <location>
        <begin position="1"/>
        <end position="17"/>
    </location>
</feature>
<proteinExistence type="predicted"/>
<keyword evidence="2" id="KW-0732">Signal</keyword>
<name>A0A4C2A3B3_EUMVA</name>
<feature type="domain" description="PH" evidence="3">
    <location>
        <begin position="1"/>
        <end position="92"/>
    </location>
</feature>
<evidence type="ECO:0000313" key="5">
    <source>
        <dbReference type="EMBL" id="GBP93734.1"/>
    </source>
</evidence>
<evidence type="ECO:0000259" key="4">
    <source>
        <dbReference type="PROSITE" id="PS50238"/>
    </source>
</evidence>
<sequence length="474" mass="54926">EGVSGEWLGAWMLLVRRLLVYYTTHDANIKSVDLRKTRCVVTRDADDCAKSFCSAEGSPNLLLDCPHATLYLRFPHEKELKGWKYMIKLAAHNNGTYIYHQQLTKDNVPTIVEKCISFLYAYGSLTEGIYRRAGSSSILTELLARFRKDAWSVQLSPATHSEHDVAGVLKRFFRELPDPLIPQNYRAPLIKALKSLNKAWFSQEVVVVHDLISNYELVWEPSDAERRREAAVRRVLERVSSNNAAATPRSAGDLKAWVHVHDRTNCYQVALTPNKTSADLCFELAEKAGRDSHLLMVEEVICRESLRRIVHINEIVLDVVLRWSYWDEEDRKDNYLLVKENSILYKMVEMKSEISAISGELKYANETNKTFKQYLFEVSNAMLYYFKDKQRSQCCEEWNIKNIFWYVGNEPKRNPNTRWCVTFIPRNNKSNRSKDRPWFGSAIAGLKDDQMLWITALTFSEHDEILPTPRLIVT</sequence>
<dbReference type="InterPro" id="IPR000198">
    <property type="entry name" value="RhoGAP_dom"/>
</dbReference>
<keyword evidence="6" id="KW-1185">Reference proteome</keyword>
<dbReference type="GO" id="GO:0005737">
    <property type="term" value="C:cytoplasm"/>
    <property type="evidence" value="ECO:0007669"/>
    <property type="project" value="TreeGrafter"/>
</dbReference>
<dbReference type="Gene3D" id="2.30.29.30">
    <property type="entry name" value="Pleckstrin-homology domain (PH domain)/Phosphotyrosine-binding domain (PTB)"/>
    <property type="match status" value="1"/>
</dbReference>
<dbReference type="Proteomes" id="UP000299102">
    <property type="component" value="Unassembled WGS sequence"/>
</dbReference>
<dbReference type="PROSITE" id="PS50238">
    <property type="entry name" value="RHOGAP"/>
    <property type="match status" value="1"/>
</dbReference>
<dbReference type="InterPro" id="IPR008936">
    <property type="entry name" value="Rho_GTPase_activation_prot"/>
</dbReference>
<dbReference type="SMART" id="SM00324">
    <property type="entry name" value="RhoGAP"/>
    <property type="match status" value="1"/>
</dbReference>
<evidence type="ECO:0000256" key="2">
    <source>
        <dbReference type="SAM" id="SignalP"/>
    </source>
</evidence>
<evidence type="ECO:0000259" key="3">
    <source>
        <dbReference type="PROSITE" id="PS50003"/>
    </source>
</evidence>
<dbReference type="OrthoDB" id="29546at2759"/>
<comment type="caution">
    <text evidence="5">The sequence shown here is derived from an EMBL/GenBank/DDBJ whole genome shotgun (WGS) entry which is preliminary data.</text>
</comment>
<dbReference type="SUPFAM" id="SSF48350">
    <property type="entry name" value="GTPase activation domain, GAP"/>
    <property type="match status" value="1"/>
</dbReference>
<reference evidence="5 6" key="1">
    <citation type="journal article" date="2019" name="Commun. Biol.">
        <title>The bagworm genome reveals a unique fibroin gene that provides high tensile strength.</title>
        <authorList>
            <person name="Kono N."/>
            <person name="Nakamura H."/>
            <person name="Ohtoshi R."/>
            <person name="Tomita M."/>
            <person name="Numata K."/>
            <person name="Arakawa K."/>
        </authorList>
    </citation>
    <scope>NUCLEOTIDE SEQUENCE [LARGE SCALE GENOMIC DNA]</scope>
</reference>
<dbReference type="PROSITE" id="PS50003">
    <property type="entry name" value="PH_DOMAIN"/>
    <property type="match status" value="1"/>
</dbReference>
<keyword evidence="1" id="KW-0343">GTPase activation</keyword>
<dbReference type="AlphaFoldDB" id="A0A4C2A3B3"/>
<dbReference type="Gene3D" id="3.10.20.90">
    <property type="entry name" value="Phosphatidylinositol 3-kinase Catalytic Subunit, Chain A, domain 1"/>
    <property type="match status" value="1"/>
</dbReference>
<dbReference type="InterPro" id="IPR052227">
    <property type="entry name" value="Arf-Rho-GAP_ANK-PH_domain"/>
</dbReference>
<dbReference type="InterPro" id="IPR011993">
    <property type="entry name" value="PH-like_dom_sf"/>
</dbReference>
<feature type="chain" id="PRO_5020034572" evidence="2">
    <location>
        <begin position="18"/>
        <end position="474"/>
    </location>
</feature>
<feature type="non-terminal residue" evidence="5">
    <location>
        <position position="1"/>
    </location>
</feature>
<organism evidence="5 6">
    <name type="scientific">Eumeta variegata</name>
    <name type="common">Bagworm moth</name>
    <name type="synonym">Eumeta japonica</name>
    <dbReference type="NCBI Taxonomy" id="151549"/>
    <lineage>
        <taxon>Eukaryota</taxon>
        <taxon>Metazoa</taxon>
        <taxon>Ecdysozoa</taxon>
        <taxon>Arthropoda</taxon>
        <taxon>Hexapoda</taxon>
        <taxon>Insecta</taxon>
        <taxon>Pterygota</taxon>
        <taxon>Neoptera</taxon>
        <taxon>Endopterygota</taxon>
        <taxon>Lepidoptera</taxon>
        <taxon>Glossata</taxon>
        <taxon>Ditrysia</taxon>
        <taxon>Tineoidea</taxon>
        <taxon>Psychidae</taxon>
        <taxon>Oiketicinae</taxon>
        <taxon>Eumeta</taxon>
    </lineage>
</organism>
<feature type="domain" description="Rho-GAP" evidence="4">
    <location>
        <begin position="101"/>
        <end position="324"/>
    </location>
</feature>
<accession>A0A4C2A3B3</accession>
<dbReference type="InterPro" id="IPR001849">
    <property type="entry name" value="PH_domain"/>
</dbReference>
<protein>
    <submittedName>
        <fullName evidence="5">Arf-GAP with Rho-GAP domain, ANK repeat and PH domain-containing protein 3</fullName>
    </submittedName>
</protein>
<dbReference type="Gene3D" id="1.10.555.10">
    <property type="entry name" value="Rho GTPase activation protein"/>
    <property type="match status" value="1"/>
</dbReference>
<dbReference type="GO" id="GO:0005096">
    <property type="term" value="F:GTPase activator activity"/>
    <property type="evidence" value="ECO:0007669"/>
    <property type="project" value="UniProtKB-KW"/>
</dbReference>
<dbReference type="STRING" id="151549.A0A4C2A3B3"/>
<dbReference type="GO" id="GO:0007165">
    <property type="term" value="P:signal transduction"/>
    <property type="evidence" value="ECO:0007669"/>
    <property type="project" value="InterPro"/>
</dbReference>
<dbReference type="Pfam" id="PF00620">
    <property type="entry name" value="RhoGAP"/>
    <property type="match status" value="1"/>
</dbReference>
<dbReference type="PANTHER" id="PTHR45899">
    <property type="entry name" value="RHO GTPASE ACTIVATING PROTEIN AT 15B, ISOFORM C"/>
    <property type="match status" value="1"/>
</dbReference>
<dbReference type="EMBL" id="BGZK01002411">
    <property type="protein sequence ID" value="GBP93734.1"/>
    <property type="molecule type" value="Genomic_DNA"/>
</dbReference>
<dbReference type="PANTHER" id="PTHR45899:SF2">
    <property type="entry name" value="RHO GTPASE ACTIVATING PROTEIN AT 15B, ISOFORM C"/>
    <property type="match status" value="1"/>
</dbReference>
<dbReference type="SUPFAM" id="SSF50729">
    <property type="entry name" value="PH domain-like"/>
    <property type="match status" value="2"/>
</dbReference>
<gene>
    <name evidence="5" type="primary">Arap3</name>
    <name evidence="5" type="ORF">EVAR_91289_1</name>
</gene>
<dbReference type="GO" id="GO:0005547">
    <property type="term" value="F:phosphatidylinositol-3,4,5-trisphosphate binding"/>
    <property type="evidence" value="ECO:0007669"/>
    <property type="project" value="TreeGrafter"/>
</dbReference>
<evidence type="ECO:0000256" key="1">
    <source>
        <dbReference type="ARBA" id="ARBA00022468"/>
    </source>
</evidence>
<evidence type="ECO:0000313" key="6">
    <source>
        <dbReference type="Proteomes" id="UP000299102"/>
    </source>
</evidence>